<accession>A0A7S2F417</accession>
<evidence type="ECO:0000256" key="2">
    <source>
        <dbReference type="ARBA" id="ARBA00006375"/>
    </source>
</evidence>
<dbReference type="InterPro" id="IPR018108">
    <property type="entry name" value="MCP_transmembrane"/>
</dbReference>
<dbReference type="PROSITE" id="PS50920">
    <property type="entry name" value="SOLCAR"/>
    <property type="match status" value="2"/>
</dbReference>
<gene>
    <name evidence="12" type="ORF">PPRO1471_LOCUS1958</name>
</gene>
<keyword evidence="6 11" id="KW-1133">Transmembrane helix</keyword>
<dbReference type="Pfam" id="PF00153">
    <property type="entry name" value="Mito_carr"/>
    <property type="match status" value="3"/>
</dbReference>
<feature type="compositionally biased region" description="Low complexity" evidence="10">
    <location>
        <begin position="12"/>
        <end position="25"/>
    </location>
</feature>
<evidence type="ECO:0000313" key="12">
    <source>
        <dbReference type="EMBL" id="CAD9371232.1"/>
    </source>
</evidence>
<dbReference type="PRINTS" id="PR00926">
    <property type="entry name" value="MITOCARRIER"/>
</dbReference>
<evidence type="ECO:0000256" key="8">
    <source>
        <dbReference type="PROSITE-ProRule" id="PRU00282"/>
    </source>
</evidence>
<comment type="similarity">
    <text evidence="2 9">Belongs to the mitochondrial carrier (TC 2.A.29) family.</text>
</comment>
<feature type="repeat" description="Solcar" evidence="8">
    <location>
        <begin position="204"/>
        <end position="288"/>
    </location>
</feature>
<evidence type="ECO:0000256" key="6">
    <source>
        <dbReference type="ARBA" id="ARBA00022989"/>
    </source>
</evidence>
<evidence type="ECO:0000256" key="11">
    <source>
        <dbReference type="SAM" id="Phobius"/>
    </source>
</evidence>
<dbReference type="InterPro" id="IPR002067">
    <property type="entry name" value="MCP"/>
</dbReference>
<feature type="transmembrane region" description="Helical" evidence="11">
    <location>
        <begin position="73"/>
        <end position="95"/>
    </location>
</feature>
<keyword evidence="7 8" id="KW-0472">Membrane</keyword>
<dbReference type="InterPro" id="IPR023395">
    <property type="entry name" value="MCP_dom_sf"/>
</dbReference>
<feature type="transmembrane region" description="Helical" evidence="11">
    <location>
        <begin position="107"/>
        <end position="129"/>
    </location>
</feature>
<dbReference type="PANTHER" id="PTHR45667">
    <property type="entry name" value="S-ADENOSYLMETHIONINE MITOCHONDRIAL CARRIER PROTEIN"/>
    <property type="match status" value="1"/>
</dbReference>
<evidence type="ECO:0000256" key="4">
    <source>
        <dbReference type="ARBA" id="ARBA00022692"/>
    </source>
</evidence>
<organism evidence="12">
    <name type="scientific">Pycnococcus provasolii</name>
    <dbReference type="NCBI Taxonomy" id="41880"/>
    <lineage>
        <taxon>Eukaryota</taxon>
        <taxon>Viridiplantae</taxon>
        <taxon>Chlorophyta</taxon>
        <taxon>Pseudoscourfieldiophyceae</taxon>
        <taxon>Pseudoscourfieldiales</taxon>
        <taxon>Pycnococcaceae</taxon>
        <taxon>Pycnococcus</taxon>
    </lineage>
</organism>
<feature type="repeat" description="Solcar" evidence="8">
    <location>
        <begin position="113"/>
        <end position="192"/>
    </location>
</feature>
<evidence type="ECO:0000256" key="5">
    <source>
        <dbReference type="ARBA" id="ARBA00022737"/>
    </source>
</evidence>
<feature type="region of interest" description="Disordered" evidence="10">
    <location>
        <begin position="1"/>
        <end position="28"/>
    </location>
</feature>
<feature type="transmembrane region" description="Helical" evidence="11">
    <location>
        <begin position="259"/>
        <end position="282"/>
    </location>
</feature>
<keyword evidence="4 8" id="KW-0812">Transmembrane</keyword>
<sequence length="377" mass="38452">MPQSSSKNKNDSTATPVSATATAPAMKPPNDVIAGAAGRAISQSTIHPIDTIKVRMQTGGLMRGGGFLKNAQSLYRGVGGAATGAGIAIGTYYAFYGSTLRLLRDHVGLPIGSAAFAAGAAGAVGSSVVKVPLAVCIRSVQAGVYPNFIAAAREISGAAGVRGLYTGYVPTVLEDVPDMAVKFMSYELLRATHMTLTGRGPGDSDALADLVIGGTSGAVAAAVTTPFDVVKTRMMCTAAESPSLLQSVKMVMKSDGMRGFFAGVGPRAVSSAINSAVFFMFFEAIRSQLESNDRHARNARAAMVGTSRRCAATPASMAVVNKESAITLAEGRRGKKLRGMEVPANGGATNAIARGDAAGPLGLAGATLTLSVFGKKD</sequence>
<evidence type="ECO:0000256" key="3">
    <source>
        <dbReference type="ARBA" id="ARBA00022448"/>
    </source>
</evidence>
<keyword evidence="5" id="KW-0677">Repeat</keyword>
<comment type="subcellular location">
    <subcellularLocation>
        <location evidence="1">Membrane</location>
        <topology evidence="1">Multi-pass membrane protein</topology>
    </subcellularLocation>
</comment>
<keyword evidence="3 9" id="KW-0813">Transport</keyword>
<dbReference type="EMBL" id="HBGR01002946">
    <property type="protein sequence ID" value="CAD9371232.1"/>
    <property type="molecule type" value="Transcribed_RNA"/>
</dbReference>
<reference evidence="12" key="1">
    <citation type="submission" date="2021-01" db="EMBL/GenBank/DDBJ databases">
        <authorList>
            <person name="Corre E."/>
            <person name="Pelletier E."/>
            <person name="Niang G."/>
            <person name="Scheremetjew M."/>
            <person name="Finn R."/>
            <person name="Kale V."/>
            <person name="Holt S."/>
            <person name="Cochrane G."/>
            <person name="Meng A."/>
            <person name="Brown T."/>
            <person name="Cohen L."/>
        </authorList>
    </citation>
    <scope>NUCLEOTIDE SEQUENCE</scope>
    <source>
        <strain evidence="12">RCC733</strain>
    </source>
</reference>
<dbReference type="GO" id="GO:0016020">
    <property type="term" value="C:membrane"/>
    <property type="evidence" value="ECO:0007669"/>
    <property type="project" value="UniProtKB-SubCell"/>
</dbReference>
<dbReference type="GO" id="GO:0055085">
    <property type="term" value="P:transmembrane transport"/>
    <property type="evidence" value="ECO:0007669"/>
    <property type="project" value="InterPro"/>
</dbReference>
<evidence type="ECO:0000256" key="7">
    <source>
        <dbReference type="ARBA" id="ARBA00023136"/>
    </source>
</evidence>
<proteinExistence type="inferred from homology"/>
<evidence type="ECO:0008006" key="13">
    <source>
        <dbReference type="Google" id="ProtNLM"/>
    </source>
</evidence>
<evidence type="ECO:0000256" key="9">
    <source>
        <dbReference type="RuleBase" id="RU000488"/>
    </source>
</evidence>
<protein>
    <recommendedName>
        <fullName evidence="13">Mitochondrial carrier protein</fullName>
    </recommendedName>
</protein>
<name>A0A7S2F417_9CHLO</name>
<dbReference type="AlphaFoldDB" id="A0A7S2F417"/>
<evidence type="ECO:0000256" key="1">
    <source>
        <dbReference type="ARBA" id="ARBA00004141"/>
    </source>
</evidence>
<dbReference type="SUPFAM" id="SSF103506">
    <property type="entry name" value="Mitochondrial carrier"/>
    <property type="match status" value="1"/>
</dbReference>
<dbReference type="Gene3D" id="1.50.40.10">
    <property type="entry name" value="Mitochondrial carrier domain"/>
    <property type="match status" value="2"/>
</dbReference>
<evidence type="ECO:0000256" key="10">
    <source>
        <dbReference type="SAM" id="MobiDB-lite"/>
    </source>
</evidence>